<dbReference type="InterPro" id="IPR011010">
    <property type="entry name" value="DNA_brk_join_enz"/>
</dbReference>
<evidence type="ECO:0000256" key="3">
    <source>
        <dbReference type="ARBA" id="ARBA00023125"/>
    </source>
</evidence>
<evidence type="ECO:0000256" key="5">
    <source>
        <dbReference type="PROSITE-ProRule" id="PRU01248"/>
    </source>
</evidence>
<feature type="domain" description="Tyr recombinase" evidence="6">
    <location>
        <begin position="200"/>
        <end position="439"/>
    </location>
</feature>
<dbReference type="Proteomes" id="UP000316855">
    <property type="component" value="Chromosome"/>
</dbReference>
<dbReference type="Pfam" id="PF00589">
    <property type="entry name" value="Phage_integrase"/>
    <property type="match status" value="1"/>
</dbReference>
<evidence type="ECO:0000256" key="2">
    <source>
        <dbReference type="ARBA" id="ARBA00022908"/>
    </source>
</evidence>
<dbReference type="PROSITE" id="PS51898">
    <property type="entry name" value="TYR_RECOMBINASE"/>
    <property type="match status" value="1"/>
</dbReference>
<dbReference type="EMBL" id="CP036343">
    <property type="protein sequence ID" value="QDT93563.1"/>
    <property type="molecule type" value="Genomic_DNA"/>
</dbReference>
<dbReference type="PANTHER" id="PTHR30349:SF41">
    <property type="entry name" value="INTEGRASE_RECOMBINASE PROTEIN MJ0367-RELATED"/>
    <property type="match status" value="1"/>
</dbReference>
<evidence type="ECO:0000256" key="4">
    <source>
        <dbReference type="ARBA" id="ARBA00023172"/>
    </source>
</evidence>
<evidence type="ECO:0000259" key="7">
    <source>
        <dbReference type="PROSITE" id="PS51900"/>
    </source>
</evidence>
<dbReference type="PANTHER" id="PTHR30349">
    <property type="entry name" value="PHAGE INTEGRASE-RELATED"/>
    <property type="match status" value="1"/>
</dbReference>
<dbReference type="GO" id="GO:0006310">
    <property type="term" value="P:DNA recombination"/>
    <property type="evidence" value="ECO:0007669"/>
    <property type="project" value="UniProtKB-KW"/>
</dbReference>
<dbReference type="PROSITE" id="PS51900">
    <property type="entry name" value="CB"/>
    <property type="match status" value="1"/>
</dbReference>
<dbReference type="KEGG" id="gax:Pan161_52440"/>
<evidence type="ECO:0000256" key="1">
    <source>
        <dbReference type="ARBA" id="ARBA00008857"/>
    </source>
</evidence>
<dbReference type="OrthoDB" id="211066at2"/>
<name>A0A517VKL9_9PLAN</name>
<evidence type="ECO:0000313" key="9">
    <source>
        <dbReference type="Proteomes" id="UP000316855"/>
    </source>
</evidence>
<keyword evidence="3 5" id="KW-0238">DNA-binding</keyword>
<dbReference type="SUPFAM" id="SSF56349">
    <property type="entry name" value="DNA breaking-rejoining enzymes"/>
    <property type="match status" value="1"/>
</dbReference>
<dbReference type="InterPro" id="IPR050090">
    <property type="entry name" value="Tyrosine_recombinase_XerCD"/>
</dbReference>
<dbReference type="GO" id="GO:0015074">
    <property type="term" value="P:DNA integration"/>
    <property type="evidence" value="ECO:0007669"/>
    <property type="project" value="UniProtKB-KW"/>
</dbReference>
<evidence type="ECO:0000313" key="8">
    <source>
        <dbReference type="EMBL" id="QDT93563.1"/>
    </source>
</evidence>
<proteinExistence type="inferred from homology"/>
<dbReference type="InterPro" id="IPR013762">
    <property type="entry name" value="Integrase-like_cat_sf"/>
</dbReference>
<protein>
    <submittedName>
        <fullName evidence="8">Site-specific tyrosine recombinase XerC</fullName>
    </submittedName>
</protein>
<feature type="domain" description="Core-binding (CB)" evidence="7">
    <location>
        <begin position="73"/>
        <end position="173"/>
    </location>
</feature>
<keyword evidence="2" id="KW-0229">DNA integration</keyword>
<keyword evidence="9" id="KW-1185">Reference proteome</keyword>
<accession>A0A517VKL9</accession>
<dbReference type="Gene3D" id="1.10.150.130">
    <property type="match status" value="1"/>
</dbReference>
<sequence length="464" mass="53532">MKQSSKQIRKTSFRIGKVRGDLRGKIWYLTYHENGKRLRPKLGPDKEQARQMAARINSQLESHTHSVFNFEPVSIDDLQQRWLNHHEQVLRSSLQTIRRYRAATTHLINFIGQKGVASKTSLFQVGHAEEFVHYLRTIKVAPNGHVNSQKRPLLDKGIKYILQCCRSMFGYAIKRRHLSPYAENPFSSLDLDRIPIENAKVISIFSPDQEKAFLEACDDWQFPVFLTLMLTGLRPGELIHLLLPDDIDLKKGMLYVRNKPRLGWQVKTRNEREIPLINELRDVLKIIIGDRVTGPVFLQRRFASSSVLPELTGYTEKQLENLLQKRVIKAEDSSDKSLDRNQWTQQSRTIWRDCGTLKTDRIRTEFIKLTKQIELPEFTAPKSLRHLFATCLQDGNVDPLIRSELMGHSTSATNGASHGLGMTATYTHSRPETKRRQLQNALLIRPSIIIARKRFLEIMKSGLP</sequence>
<keyword evidence="4" id="KW-0233">DNA recombination</keyword>
<gene>
    <name evidence="8" type="ORF">Pan161_52440</name>
</gene>
<dbReference type="InterPro" id="IPR044068">
    <property type="entry name" value="CB"/>
</dbReference>
<dbReference type="InterPro" id="IPR002104">
    <property type="entry name" value="Integrase_catalytic"/>
</dbReference>
<dbReference type="AlphaFoldDB" id="A0A517VKL9"/>
<dbReference type="InterPro" id="IPR010998">
    <property type="entry name" value="Integrase_recombinase_N"/>
</dbReference>
<reference evidence="8 9" key="1">
    <citation type="submission" date="2019-02" db="EMBL/GenBank/DDBJ databases">
        <title>Deep-cultivation of Planctomycetes and their phenomic and genomic characterization uncovers novel biology.</title>
        <authorList>
            <person name="Wiegand S."/>
            <person name="Jogler M."/>
            <person name="Boedeker C."/>
            <person name="Pinto D."/>
            <person name="Vollmers J."/>
            <person name="Rivas-Marin E."/>
            <person name="Kohn T."/>
            <person name="Peeters S.H."/>
            <person name="Heuer A."/>
            <person name="Rast P."/>
            <person name="Oberbeckmann S."/>
            <person name="Bunk B."/>
            <person name="Jeske O."/>
            <person name="Meyerdierks A."/>
            <person name="Storesund J.E."/>
            <person name="Kallscheuer N."/>
            <person name="Luecker S."/>
            <person name="Lage O.M."/>
            <person name="Pohl T."/>
            <person name="Merkel B.J."/>
            <person name="Hornburger P."/>
            <person name="Mueller R.-W."/>
            <person name="Bruemmer F."/>
            <person name="Labrenz M."/>
            <person name="Spormann A.M."/>
            <person name="Op den Camp H."/>
            <person name="Overmann J."/>
            <person name="Amann R."/>
            <person name="Jetten M.S.M."/>
            <person name="Mascher T."/>
            <person name="Medema M.H."/>
            <person name="Devos D.P."/>
            <person name="Kaster A.-K."/>
            <person name="Ovreas L."/>
            <person name="Rohde M."/>
            <person name="Galperin M.Y."/>
            <person name="Jogler C."/>
        </authorList>
    </citation>
    <scope>NUCLEOTIDE SEQUENCE [LARGE SCALE GENOMIC DNA]</scope>
    <source>
        <strain evidence="8 9">Pan161</strain>
    </source>
</reference>
<dbReference type="RefSeq" id="WP_145231541.1">
    <property type="nucleotide sequence ID" value="NZ_CP036343.1"/>
</dbReference>
<dbReference type="Gene3D" id="1.10.443.10">
    <property type="entry name" value="Intergrase catalytic core"/>
    <property type="match status" value="1"/>
</dbReference>
<organism evidence="8 9">
    <name type="scientific">Gimesia algae</name>
    <dbReference type="NCBI Taxonomy" id="2527971"/>
    <lineage>
        <taxon>Bacteria</taxon>
        <taxon>Pseudomonadati</taxon>
        <taxon>Planctomycetota</taxon>
        <taxon>Planctomycetia</taxon>
        <taxon>Planctomycetales</taxon>
        <taxon>Planctomycetaceae</taxon>
        <taxon>Gimesia</taxon>
    </lineage>
</organism>
<evidence type="ECO:0000259" key="6">
    <source>
        <dbReference type="PROSITE" id="PS51898"/>
    </source>
</evidence>
<comment type="similarity">
    <text evidence="1">Belongs to the 'phage' integrase family.</text>
</comment>
<dbReference type="GO" id="GO:0003677">
    <property type="term" value="F:DNA binding"/>
    <property type="evidence" value="ECO:0007669"/>
    <property type="project" value="UniProtKB-UniRule"/>
</dbReference>